<evidence type="ECO:0000313" key="4">
    <source>
        <dbReference type="Proteomes" id="UP001597438"/>
    </source>
</evidence>
<dbReference type="EMBL" id="JBHUOJ010000009">
    <property type="protein sequence ID" value="MFD2832719.1"/>
    <property type="molecule type" value="Genomic_DNA"/>
</dbReference>
<dbReference type="InterPro" id="IPR028098">
    <property type="entry name" value="Glyco_trans_4-like_N"/>
</dbReference>
<reference evidence="4" key="1">
    <citation type="journal article" date="2019" name="Int. J. Syst. Evol. Microbiol.">
        <title>The Global Catalogue of Microorganisms (GCM) 10K type strain sequencing project: providing services to taxonomists for standard genome sequencing and annotation.</title>
        <authorList>
            <consortium name="The Broad Institute Genomics Platform"/>
            <consortium name="The Broad Institute Genome Sequencing Center for Infectious Disease"/>
            <person name="Wu L."/>
            <person name="Ma J."/>
        </authorList>
    </citation>
    <scope>NUCLEOTIDE SEQUENCE [LARGE SCALE GENOMIC DNA]</scope>
    <source>
        <strain evidence="4">KCTC 52925</strain>
    </source>
</reference>
<dbReference type="EC" id="2.4.-.-" evidence="3"/>
<comment type="caution">
    <text evidence="3">The sequence shown here is derived from an EMBL/GenBank/DDBJ whole genome shotgun (WGS) entry which is preliminary data.</text>
</comment>
<dbReference type="Gene3D" id="3.40.50.2000">
    <property type="entry name" value="Glycogen Phosphorylase B"/>
    <property type="match status" value="2"/>
</dbReference>
<dbReference type="Pfam" id="PF13439">
    <property type="entry name" value="Glyco_transf_4"/>
    <property type="match status" value="1"/>
</dbReference>
<evidence type="ECO:0000313" key="3">
    <source>
        <dbReference type="EMBL" id="MFD2832719.1"/>
    </source>
</evidence>
<dbReference type="CDD" id="cd03811">
    <property type="entry name" value="GT4_GT28_WabH-like"/>
    <property type="match status" value="1"/>
</dbReference>
<dbReference type="PANTHER" id="PTHR12526">
    <property type="entry name" value="GLYCOSYLTRANSFERASE"/>
    <property type="match status" value="1"/>
</dbReference>
<feature type="domain" description="Glycosyl transferase family 1" evidence="1">
    <location>
        <begin position="193"/>
        <end position="346"/>
    </location>
</feature>
<dbReference type="Pfam" id="PF00534">
    <property type="entry name" value="Glycos_transf_1"/>
    <property type="match status" value="1"/>
</dbReference>
<proteinExistence type="predicted"/>
<protein>
    <submittedName>
        <fullName evidence="3">Glycosyltransferase</fullName>
        <ecNumber evidence="3">2.4.-.-</ecNumber>
    </submittedName>
</protein>
<evidence type="ECO:0000259" key="2">
    <source>
        <dbReference type="Pfam" id="PF13439"/>
    </source>
</evidence>
<accession>A0ABW5X4U3</accession>
<keyword evidence="3" id="KW-0328">Glycosyltransferase</keyword>
<evidence type="ECO:0000259" key="1">
    <source>
        <dbReference type="Pfam" id="PF00534"/>
    </source>
</evidence>
<feature type="domain" description="Glycosyltransferase subfamily 4-like N-terminal" evidence="2">
    <location>
        <begin position="18"/>
        <end position="176"/>
    </location>
</feature>
<dbReference type="RefSeq" id="WP_251742067.1">
    <property type="nucleotide sequence ID" value="NZ_JBHUOJ010000009.1"/>
</dbReference>
<dbReference type="PANTHER" id="PTHR12526:SF630">
    <property type="entry name" value="GLYCOSYLTRANSFERASE"/>
    <property type="match status" value="1"/>
</dbReference>
<dbReference type="SUPFAM" id="SSF53756">
    <property type="entry name" value="UDP-Glycosyltransferase/glycogen phosphorylase"/>
    <property type="match status" value="1"/>
</dbReference>
<dbReference type="GO" id="GO:0016757">
    <property type="term" value="F:glycosyltransferase activity"/>
    <property type="evidence" value="ECO:0007669"/>
    <property type="project" value="UniProtKB-KW"/>
</dbReference>
<keyword evidence="3" id="KW-0808">Transferase</keyword>
<dbReference type="InterPro" id="IPR001296">
    <property type="entry name" value="Glyco_trans_1"/>
</dbReference>
<organism evidence="3 4">
    <name type="scientific">Christiangramia antarctica</name>
    <dbReference type="NCBI Taxonomy" id="2058158"/>
    <lineage>
        <taxon>Bacteria</taxon>
        <taxon>Pseudomonadati</taxon>
        <taxon>Bacteroidota</taxon>
        <taxon>Flavobacteriia</taxon>
        <taxon>Flavobacteriales</taxon>
        <taxon>Flavobacteriaceae</taxon>
        <taxon>Christiangramia</taxon>
    </lineage>
</organism>
<sequence>MPTNKKKKVLIVIGSFKIGGAEKMAINIGEELLRNGYDVNFAIQKPIFQIPHTIDKSKIHILNKNINSSRYFHHSNNIVRIGILSRKFKPDVVIGFTYFSSFLSCFTFCRNIVGTFDVNPYSLGKKRHRIADFVCKWSGVKKIIGPSRGTVEEITEARPKYRDKFITIYNSVDFERLNVLSEDQEGVEEFIFKKPYISAIGRLSEQKNFTLLISSYAKSKINKTSNLIIVGDGSLMVDLKKQISDLNLSDKVFLLGFKSNPYPYIKNSQFLVNASNFESFCIVILEALSLGKMVIASNCKSGPSEMVVNNFNGFLFEPRNEPELVALLDQVYEDKELVSQKSKNAVKSVEKFKLEKLGLEYIELIEELCSN</sequence>
<gene>
    <name evidence="3" type="ORF">ACFSYS_05415</name>
</gene>
<keyword evidence="4" id="KW-1185">Reference proteome</keyword>
<name>A0ABW5X4U3_9FLAO</name>
<dbReference type="Proteomes" id="UP001597438">
    <property type="component" value="Unassembled WGS sequence"/>
</dbReference>